<dbReference type="Proteomes" id="UP000242791">
    <property type="component" value="Unassembled WGS sequence"/>
</dbReference>
<keyword evidence="2" id="KW-0472">Membrane</keyword>
<evidence type="ECO:0000313" key="4">
    <source>
        <dbReference type="Proteomes" id="UP000242791"/>
    </source>
</evidence>
<keyword evidence="2" id="KW-1133">Transmembrane helix</keyword>
<feature type="compositionally biased region" description="Polar residues" evidence="1">
    <location>
        <begin position="197"/>
        <end position="217"/>
    </location>
</feature>
<dbReference type="VEuPathDB" id="FungiDB:ACJ73_08415"/>
<feature type="region of interest" description="Disordered" evidence="1">
    <location>
        <begin position="173"/>
        <end position="217"/>
    </location>
</feature>
<dbReference type="STRING" id="1658174.A0A1J9PWG8"/>
<dbReference type="AlphaFoldDB" id="A0A1J9PWG8"/>
<evidence type="ECO:0008006" key="5">
    <source>
        <dbReference type="Google" id="ProtNLM"/>
    </source>
</evidence>
<name>A0A1J9PWG8_9EURO</name>
<evidence type="ECO:0000256" key="1">
    <source>
        <dbReference type="SAM" id="MobiDB-lite"/>
    </source>
</evidence>
<organism evidence="3 4">
    <name type="scientific">Blastomyces percursus</name>
    <dbReference type="NCBI Taxonomy" id="1658174"/>
    <lineage>
        <taxon>Eukaryota</taxon>
        <taxon>Fungi</taxon>
        <taxon>Dikarya</taxon>
        <taxon>Ascomycota</taxon>
        <taxon>Pezizomycotina</taxon>
        <taxon>Eurotiomycetes</taxon>
        <taxon>Eurotiomycetidae</taxon>
        <taxon>Onygenales</taxon>
        <taxon>Ajellomycetaceae</taxon>
        <taxon>Blastomyces</taxon>
    </lineage>
</organism>
<gene>
    <name evidence="3" type="ORF">ACJ73_08415</name>
</gene>
<comment type="caution">
    <text evidence="3">The sequence shown here is derived from an EMBL/GenBank/DDBJ whole genome shotgun (WGS) entry which is preliminary data.</text>
</comment>
<keyword evidence="4" id="KW-1185">Reference proteome</keyword>
<feature type="compositionally biased region" description="Low complexity" evidence="1">
    <location>
        <begin position="173"/>
        <end position="196"/>
    </location>
</feature>
<feature type="transmembrane region" description="Helical" evidence="2">
    <location>
        <begin position="221"/>
        <end position="245"/>
    </location>
</feature>
<dbReference type="EMBL" id="LGTZ01001975">
    <property type="protein sequence ID" value="OJD20250.1"/>
    <property type="molecule type" value="Genomic_DNA"/>
</dbReference>
<evidence type="ECO:0000313" key="3">
    <source>
        <dbReference type="EMBL" id="OJD20250.1"/>
    </source>
</evidence>
<protein>
    <recommendedName>
        <fullName evidence="5">Mid2 domain-containing protein</fullName>
    </recommendedName>
</protein>
<proteinExistence type="predicted"/>
<accession>A0A1J9PWG8</accession>
<keyword evidence="2" id="KW-0812">Transmembrane</keyword>
<sequence>MASQGPTTQIPLTTVFTPPASCSSSWTYEPSAANLVPEGLLVQNAATSNNADPSCFPSGFNKYGRKTAETVYSPGYCPLGYTTADVDIERSVTTAVCCLSDYEYMTALMENGAAIYAGCTRLFTGTTIVTVRQKTADSSTQVSGPITMWAQPITIQLHSSDSSLFVTATTITPSASSSSTPSLSFSSSAQPSSTASQVSETGSGVPTTSPQPGSNGLSRGAGIGVGVGIGVGGIAIFAAIGLWLWRRRKASKNDGAAFDNSQYHRGQHKSPSAFDGASFWSGNRNGPPGELPAQKHAETVPVHELG</sequence>
<dbReference type="OrthoDB" id="4187357at2759"/>
<feature type="region of interest" description="Disordered" evidence="1">
    <location>
        <begin position="258"/>
        <end position="306"/>
    </location>
</feature>
<evidence type="ECO:0000256" key="2">
    <source>
        <dbReference type="SAM" id="Phobius"/>
    </source>
</evidence>
<reference evidence="3 4" key="1">
    <citation type="submission" date="2015-08" db="EMBL/GenBank/DDBJ databases">
        <title>Emmonsia species relationships and genome sequence.</title>
        <authorList>
            <person name="Cuomo C.A."/>
            <person name="Schwartz I.S."/>
            <person name="Kenyon C."/>
            <person name="De Hoog G.S."/>
            <person name="Govender N.P."/>
            <person name="Botha A."/>
            <person name="Moreno L."/>
            <person name="De Vries M."/>
            <person name="Munoz J.F."/>
            <person name="Stielow J.B."/>
        </authorList>
    </citation>
    <scope>NUCLEOTIDE SEQUENCE [LARGE SCALE GENOMIC DNA]</scope>
    <source>
        <strain evidence="3 4">EI222</strain>
    </source>
</reference>